<evidence type="ECO:0000313" key="2">
    <source>
        <dbReference type="Proteomes" id="UP000037269"/>
    </source>
</evidence>
<sequence>MRKTKGTHAVRVILFYPSMFRLPSRAVAPARRKRTATVSLFASTQMFCGPAWRGQKAAHYTSPCGRRTDAGLGHGVVAIHSGSYWIINTLGMEGYN</sequence>
<dbReference type="EMBL" id="LGUG01000004">
    <property type="protein sequence ID" value="KON96159.1"/>
    <property type="molecule type" value="Genomic_DNA"/>
</dbReference>
<organism evidence="1 2">
    <name type="scientific">Aneurinibacillus migulanus</name>
    <name type="common">Bacillus migulanus</name>
    <dbReference type="NCBI Taxonomy" id="47500"/>
    <lineage>
        <taxon>Bacteria</taxon>
        <taxon>Bacillati</taxon>
        <taxon>Bacillota</taxon>
        <taxon>Bacilli</taxon>
        <taxon>Bacillales</taxon>
        <taxon>Paenibacillaceae</taxon>
        <taxon>Aneurinibacillus group</taxon>
        <taxon>Aneurinibacillus</taxon>
    </lineage>
</organism>
<evidence type="ECO:0000313" key="1">
    <source>
        <dbReference type="EMBL" id="KON96159.1"/>
    </source>
</evidence>
<name>A0A0D1UT63_ANEMI</name>
<dbReference type="Proteomes" id="UP000037269">
    <property type="component" value="Unassembled WGS sequence"/>
</dbReference>
<keyword evidence="2" id="KW-1185">Reference proteome</keyword>
<accession>A0A0D1UT63</accession>
<dbReference type="PATRIC" id="fig|47500.8.peg.4559"/>
<protein>
    <submittedName>
        <fullName evidence="1">Uncharacterized protein</fullName>
    </submittedName>
</protein>
<dbReference type="STRING" id="47500.AF333_12365"/>
<reference evidence="1 2" key="1">
    <citation type="submission" date="2015-07" db="EMBL/GenBank/DDBJ databases">
        <title>Fjat-14205 dsm 2895.</title>
        <authorList>
            <person name="Liu B."/>
            <person name="Wang J."/>
            <person name="Zhu Y."/>
            <person name="Liu G."/>
            <person name="Chen Q."/>
            <person name="Chen Z."/>
            <person name="Lan J."/>
            <person name="Che J."/>
            <person name="Ge C."/>
            <person name="Shi H."/>
            <person name="Pan Z."/>
            <person name="Liu X."/>
        </authorList>
    </citation>
    <scope>NUCLEOTIDE SEQUENCE [LARGE SCALE GENOMIC DNA]</scope>
    <source>
        <strain evidence="1 2">DSM 2895</strain>
    </source>
</reference>
<proteinExistence type="predicted"/>
<dbReference type="AlphaFoldDB" id="A0A0D1UT63"/>
<comment type="caution">
    <text evidence="1">The sequence shown here is derived from an EMBL/GenBank/DDBJ whole genome shotgun (WGS) entry which is preliminary data.</text>
</comment>
<gene>
    <name evidence="1" type="ORF">AF333_12365</name>
</gene>